<accession>A0AAD9IZI8</accession>
<evidence type="ECO:0000256" key="11">
    <source>
        <dbReference type="ARBA" id="ARBA00023136"/>
    </source>
</evidence>
<comment type="catalytic activity">
    <reaction evidence="13">
        <text>an alpha-D-Glc-(1-&gt;3)-alpha-D-Glc-(1-&gt;3)-alpha-D-Man-(1-&gt;2)-alpha-D-Man-(1-&gt;2)-alpha-D-Man-(1-&gt;3)-[alpha-D-Man-(1-&gt;2)-alpha-D-Man-(1-&gt;3)-[alpha-D-Man-(1-&gt;2)-alpha-D-Man-(1-&gt;6)]-alpha-D-Man-(1-&gt;6)]-beta-D-Man-(1-&gt;4)-beta-D-GlcNAc-(1-&gt;4)-alpha-D-GlcNAc-diphospho-di-trans,poly-cis-dolichol + a di-trans,poly-cis-dolichyl beta-D-glucosyl phosphate = a alpha-D-Glc-(1-&gt;2)-alpha-D-Glc-(1-&gt;3)-alpha-D-Glc-(1-&gt;3)-alpha-D-Man-(1-&gt;2)-alpha-D-Man-(1-&gt;2)-alpha-D-Man-(1-&gt;3)-[alpha-D-Man-(1-&gt;2)-alpha-D-Man-(1-&gt;3)-[alpha-D-Man-(1-&gt;2)-alpha-D-Man-(1-&gt;6)]-alpha-D-Man-(1-&gt;6)]-beta-D-Man-(1-&gt;4)-beta-D-GlcNAc-(1-&gt;4)-alpha-D-GlcNAc-diphospho-di-trans,poly-cis-dolichol + a di-trans,poly-cis-dolichyl phosphate + H(+)</text>
        <dbReference type="Rhea" id="RHEA:29543"/>
        <dbReference type="Rhea" id="RHEA-COMP:19498"/>
        <dbReference type="Rhea" id="RHEA-COMP:19502"/>
        <dbReference type="Rhea" id="RHEA-COMP:19512"/>
        <dbReference type="Rhea" id="RHEA-COMP:19522"/>
        <dbReference type="ChEBI" id="CHEBI:15378"/>
        <dbReference type="ChEBI" id="CHEBI:57525"/>
        <dbReference type="ChEBI" id="CHEBI:57683"/>
        <dbReference type="ChEBI" id="CHEBI:132522"/>
        <dbReference type="ChEBI" id="CHEBI:132523"/>
        <dbReference type="EC" id="2.4.1.256"/>
    </reaction>
    <physiologicalReaction direction="left-to-right" evidence="13">
        <dbReference type="Rhea" id="RHEA:29544"/>
    </physiologicalReaction>
</comment>
<evidence type="ECO:0000256" key="3">
    <source>
        <dbReference type="ARBA" id="ARBA00010600"/>
    </source>
</evidence>
<evidence type="ECO:0000256" key="9">
    <source>
        <dbReference type="ARBA" id="ARBA00022824"/>
    </source>
</evidence>
<feature type="transmembrane region" description="Helical" evidence="14">
    <location>
        <begin position="62"/>
        <end position="81"/>
    </location>
</feature>
<feature type="transmembrane region" description="Helical" evidence="14">
    <location>
        <begin position="5"/>
        <end position="23"/>
    </location>
</feature>
<evidence type="ECO:0000256" key="5">
    <source>
        <dbReference type="ARBA" id="ARBA00018512"/>
    </source>
</evidence>
<evidence type="ECO:0000256" key="1">
    <source>
        <dbReference type="ARBA" id="ARBA00004477"/>
    </source>
</evidence>
<feature type="transmembrane region" description="Helical" evidence="14">
    <location>
        <begin position="427"/>
        <end position="451"/>
    </location>
</feature>
<comment type="subcellular location">
    <subcellularLocation>
        <location evidence="1">Endoplasmic reticulum membrane</location>
        <topology evidence="1">Multi-pass membrane protein</topology>
    </subcellularLocation>
</comment>
<name>A0AAD9IZI8_9ANNE</name>
<dbReference type="PIRSF" id="PIRSF028810">
    <property type="entry name" value="Alpha1_2_glucosyltferase_Alg10"/>
    <property type="match status" value="1"/>
</dbReference>
<evidence type="ECO:0000256" key="2">
    <source>
        <dbReference type="ARBA" id="ARBA00004922"/>
    </source>
</evidence>
<feature type="transmembrane region" description="Helical" evidence="14">
    <location>
        <begin position="320"/>
        <end position="344"/>
    </location>
</feature>
<keyword evidence="11 14" id="KW-0472">Membrane</keyword>
<dbReference type="InterPro" id="IPR016900">
    <property type="entry name" value="Alg10"/>
</dbReference>
<feature type="transmembrane region" description="Helical" evidence="14">
    <location>
        <begin position="250"/>
        <end position="274"/>
    </location>
</feature>
<reference evidence="15" key="1">
    <citation type="journal article" date="2023" name="Mol. Biol. Evol.">
        <title>Third-Generation Sequencing Reveals the Adaptive Role of the Epigenome in Three Deep-Sea Polychaetes.</title>
        <authorList>
            <person name="Perez M."/>
            <person name="Aroh O."/>
            <person name="Sun Y."/>
            <person name="Lan Y."/>
            <person name="Juniper S.K."/>
            <person name="Young C.R."/>
            <person name="Angers B."/>
            <person name="Qian P.Y."/>
        </authorList>
    </citation>
    <scope>NUCLEOTIDE SEQUENCE</scope>
    <source>
        <strain evidence="15">P08H-3</strain>
    </source>
</reference>
<comment type="caution">
    <text evidence="15">The sequence shown here is derived from an EMBL/GenBank/DDBJ whole genome shotgun (WGS) entry which is preliminary data.</text>
</comment>
<feature type="transmembrane region" description="Helical" evidence="14">
    <location>
        <begin position="393"/>
        <end position="415"/>
    </location>
</feature>
<feature type="transmembrane region" description="Helical" evidence="14">
    <location>
        <begin position="88"/>
        <end position="106"/>
    </location>
</feature>
<feature type="transmembrane region" description="Helical" evidence="14">
    <location>
        <begin position="184"/>
        <end position="203"/>
    </location>
</feature>
<evidence type="ECO:0000256" key="12">
    <source>
        <dbReference type="ARBA" id="ARBA00044727"/>
    </source>
</evidence>
<feature type="transmembrane region" description="Helical" evidence="14">
    <location>
        <begin position="364"/>
        <end position="381"/>
    </location>
</feature>
<keyword evidence="10 14" id="KW-1133">Transmembrane helix</keyword>
<feature type="transmembrane region" description="Helical" evidence="14">
    <location>
        <begin position="280"/>
        <end position="299"/>
    </location>
</feature>
<proteinExistence type="inferred from homology"/>
<protein>
    <recommendedName>
        <fullName evidence="5 14">Dol-P-Glc:Glc(2)Man(9)GlcNAc(2)-PP-Dol alpha-1,2-glucosyltransferase</fullName>
        <ecNumber evidence="4 14">2.4.1.256</ecNumber>
    </recommendedName>
</protein>
<dbReference type="PANTHER" id="PTHR12989:SF10">
    <property type="entry name" value="DOL-P-GLC:GLC(2)MAN(9)GLCNAC(2)-PP-DOL ALPHA-1,2-GLUCOSYLTRANSFERASE-RELATED"/>
    <property type="match status" value="1"/>
</dbReference>
<organism evidence="15 16">
    <name type="scientific">Paralvinella palmiformis</name>
    <dbReference type="NCBI Taxonomy" id="53620"/>
    <lineage>
        <taxon>Eukaryota</taxon>
        <taxon>Metazoa</taxon>
        <taxon>Spiralia</taxon>
        <taxon>Lophotrochozoa</taxon>
        <taxon>Annelida</taxon>
        <taxon>Polychaeta</taxon>
        <taxon>Sedentaria</taxon>
        <taxon>Canalipalpata</taxon>
        <taxon>Terebellida</taxon>
        <taxon>Terebelliformia</taxon>
        <taxon>Alvinellidae</taxon>
        <taxon>Paralvinella</taxon>
    </lineage>
</organism>
<keyword evidence="16" id="KW-1185">Reference proteome</keyword>
<comment type="similarity">
    <text evidence="3 14">Belongs to the ALG10 glucosyltransferase family.</text>
</comment>
<gene>
    <name evidence="15" type="ORF">LSH36_838g01070</name>
</gene>
<dbReference type="EMBL" id="JAODUP010000838">
    <property type="protein sequence ID" value="KAK2143481.1"/>
    <property type="molecule type" value="Genomic_DNA"/>
</dbReference>
<dbReference type="AlphaFoldDB" id="A0AAD9IZI8"/>
<keyword evidence="6 14" id="KW-0328">Glycosyltransferase</keyword>
<comment type="pathway">
    <text evidence="2">Protein modification; protein glycosylation.</text>
</comment>
<evidence type="ECO:0000313" key="16">
    <source>
        <dbReference type="Proteomes" id="UP001208570"/>
    </source>
</evidence>
<dbReference type="PANTHER" id="PTHR12989">
    <property type="entry name" value="ALPHA-1,2-GLUCOSYLTRANSFERASE ALG10"/>
    <property type="match status" value="1"/>
</dbReference>
<evidence type="ECO:0000256" key="4">
    <source>
        <dbReference type="ARBA" id="ARBA00011967"/>
    </source>
</evidence>
<evidence type="ECO:0000313" key="15">
    <source>
        <dbReference type="EMBL" id="KAK2143481.1"/>
    </source>
</evidence>
<evidence type="ECO:0000256" key="13">
    <source>
        <dbReference type="ARBA" id="ARBA00048064"/>
    </source>
</evidence>
<evidence type="ECO:0000256" key="7">
    <source>
        <dbReference type="ARBA" id="ARBA00022679"/>
    </source>
</evidence>
<dbReference type="GO" id="GO:0005789">
    <property type="term" value="C:endoplasmic reticulum membrane"/>
    <property type="evidence" value="ECO:0007669"/>
    <property type="project" value="UniProtKB-SubCell"/>
</dbReference>
<keyword evidence="8 14" id="KW-0812">Transmembrane</keyword>
<dbReference type="EC" id="2.4.1.256" evidence="4 14"/>
<keyword evidence="9" id="KW-0256">Endoplasmic reticulum</keyword>
<dbReference type="GO" id="GO:0106073">
    <property type="term" value="F:dolichyl pyrophosphate Glc2Man9GlcNAc2 alpha-1,2-glucosyltransferase activity"/>
    <property type="evidence" value="ECO:0007669"/>
    <property type="project" value="UniProtKB-UniRule"/>
</dbReference>
<sequence>MDVIFLELFCLFVGISGYVLVWLNEAESAPYMDEVFHIPQVQNYCVGKFNEWDPMITTLPGLYLATVGIVKPLGTLFSIPASTLCSTFWLRSVNVFFATGNLYLLYRLVKKLHQSDKVSSPGKEALTAFTLGIFPVLYFFTFLYYTDSGSTFCVLLMYLLSLDGSQKMAALIGAVSVTFRQTNIVWVVFMAGITASDSLLYRVHPEKKDISRESQRNLGFLPILVRQLYNWTTKDRKSLWNWLGDMINKIWVYLLVIVGFIAFMIINDGIVVGAKDHHPVVLHFPQVFYLASFMVGFSIMHHISASRVQSFLKCLYKKPFLVIVYSLVSALIVWKFTHVHPYLLADNRHYTFYVWSRIYRRHEFIRYALIPCYGFALWTLLRAIERKNILWKCVYCICASANLIPSPLLEFRYFIMPYLIYRLNMPLASYVRLLMELTMYIAINFVTLYMFMEKPFLWEGVSGYQRFMW</sequence>
<evidence type="ECO:0000256" key="14">
    <source>
        <dbReference type="PIRNR" id="PIRNR028810"/>
    </source>
</evidence>
<dbReference type="GO" id="GO:0006488">
    <property type="term" value="P:dolichol-linked oligosaccharide biosynthetic process"/>
    <property type="evidence" value="ECO:0007669"/>
    <property type="project" value="UniProtKB-UniRule"/>
</dbReference>
<comment type="function">
    <text evidence="12">Dol-P-Glc:Glc(2)Man(9)GlcNAc(2)-PP-Dol alpha-1,2-glucosyltransferase that operates in the biosynthetic pathway of dolichol-linked oligosaccharides, the glycan precursors employed in protein asparagine (N)-glycosylation. The assembly of dolichol-linked oligosaccharides begins on the cytosolic side of the endoplasmic reticulum membrane and finishes in its lumen. The sequential addition of sugars to dolichol pyrophosphate produces dolichol-linked oligosaccharides containing fourteen sugars, including two GlcNAcs, nine mannoses and three glucoses. Once assembled, the oligosaccharide is transferred from the lipid to nascent proteins by oligosaccharyltransferases. In the lumen of the endoplasmic reticulum, adds the third and last glucose residue from dolichyl phosphate glucose (Dol-P-Glc) onto the lipid-linked oligosaccharide intermediate Glc(2)Man(9)GlcNAc(2)-PP-Dol to produce Glc(3)Man(9)GlcNAc(2)-PP-Dol.</text>
</comment>
<keyword evidence="7" id="KW-0808">Transferase</keyword>
<dbReference type="Proteomes" id="UP001208570">
    <property type="component" value="Unassembled WGS sequence"/>
</dbReference>
<feature type="transmembrane region" description="Helical" evidence="14">
    <location>
        <begin position="152"/>
        <end position="172"/>
    </location>
</feature>
<evidence type="ECO:0000256" key="8">
    <source>
        <dbReference type="ARBA" id="ARBA00022692"/>
    </source>
</evidence>
<feature type="transmembrane region" description="Helical" evidence="14">
    <location>
        <begin position="126"/>
        <end position="145"/>
    </location>
</feature>
<evidence type="ECO:0000256" key="10">
    <source>
        <dbReference type="ARBA" id="ARBA00022989"/>
    </source>
</evidence>
<dbReference type="Pfam" id="PF04922">
    <property type="entry name" value="DIE2_ALG10"/>
    <property type="match status" value="1"/>
</dbReference>
<evidence type="ECO:0000256" key="6">
    <source>
        <dbReference type="ARBA" id="ARBA00022676"/>
    </source>
</evidence>